<evidence type="ECO:0000256" key="1">
    <source>
        <dbReference type="ARBA" id="ARBA00005915"/>
    </source>
</evidence>
<dbReference type="GO" id="GO:0006310">
    <property type="term" value="P:DNA recombination"/>
    <property type="evidence" value="ECO:0007669"/>
    <property type="project" value="InterPro"/>
</dbReference>
<organism evidence="9 10">
    <name type="scientific">Thermogemmatispora tikiterensis</name>
    <dbReference type="NCBI Taxonomy" id="1825093"/>
    <lineage>
        <taxon>Bacteria</taxon>
        <taxon>Bacillati</taxon>
        <taxon>Chloroflexota</taxon>
        <taxon>Ktedonobacteria</taxon>
        <taxon>Thermogemmatisporales</taxon>
        <taxon>Thermogemmatisporaceae</taxon>
        <taxon>Thermogemmatispora</taxon>
    </lineage>
</organism>
<dbReference type="InterPro" id="IPR038763">
    <property type="entry name" value="DHH_sf"/>
</dbReference>
<dbReference type="PANTHER" id="PTHR30255:SF2">
    <property type="entry name" value="SINGLE-STRANDED-DNA-SPECIFIC EXONUCLEASE RECJ"/>
    <property type="match status" value="1"/>
</dbReference>
<dbReference type="GO" id="GO:0003676">
    <property type="term" value="F:nucleic acid binding"/>
    <property type="evidence" value="ECO:0007669"/>
    <property type="project" value="InterPro"/>
</dbReference>
<keyword evidence="3" id="KW-0540">Nuclease</keyword>
<evidence type="ECO:0000256" key="5">
    <source>
        <dbReference type="ARBA" id="ARBA00022839"/>
    </source>
</evidence>
<dbReference type="NCBIfam" id="TIGR00644">
    <property type="entry name" value="recJ"/>
    <property type="match status" value="1"/>
</dbReference>
<dbReference type="GO" id="GO:0006281">
    <property type="term" value="P:DNA repair"/>
    <property type="evidence" value="ECO:0007669"/>
    <property type="project" value="InterPro"/>
</dbReference>
<keyword evidence="4" id="KW-0378">Hydrolase</keyword>
<dbReference type="RefSeq" id="WP_112431604.1">
    <property type="nucleotide sequence ID" value="NZ_MCIF01000002.1"/>
</dbReference>
<accession>A0A328VQ18</accession>
<proteinExistence type="inferred from homology"/>
<dbReference type="Pfam" id="PF17768">
    <property type="entry name" value="RecJ_OB"/>
    <property type="match status" value="1"/>
</dbReference>
<keyword evidence="5 9" id="KW-0269">Exonuclease</keyword>
<feature type="domain" description="DDH" evidence="6">
    <location>
        <begin position="86"/>
        <end position="239"/>
    </location>
</feature>
<name>A0A328VQ18_9CHLR</name>
<dbReference type="OrthoDB" id="9809852at2"/>
<dbReference type="Gene3D" id="3.90.1640.30">
    <property type="match status" value="1"/>
</dbReference>
<protein>
    <recommendedName>
        <fullName evidence="2">Single-stranded-DNA-specific exonuclease RecJ</fullName>
    </recommendedName>
</protein>
<dbReference type="EMBL" id="MCIF01000002">
    <property type="protein sequence ID" value="RAQ97324.1"/>
    <property type="molecule type" value="Genomic_DNA"/>
</dbReference>
<comment type="caution">
    <text evidence="9">The sequence shown here is derived from an EMBL/GenBank/DDBJ whole genome shotgun (WGS) entry which is preliminary data.</text>
</comment>
<dbReference type="PANTHER" id="PTHR30255">
    <property type="entry name" value="SINGLE-STRANDED-DNA-SPECIFIC EXONUCLEASE RECJ"/>
    <property type="match status" value="1"/>
</dbReference>
<feature type="domain" description="RecJ OB" evidence="8">
    <location>
        <begin position="491"/>
        <end position="575"/>
    </location>
</feature>
<dbReference type="InterPro" id="IPR003156">
    <property type="entry name" value="DHHA1_dom"/>
</dbReference>
<dbReference type="Pfam" id="PF01368">
    <property type="entry name" value="DHH"/>
    <property type="match status" value="1"/>
</dbReference>
<evidence type="ECO:0000259" key="8">
    <source>
        <dbReference type="Pfam" id="PF17768"/>
    </source>
</evidence>
<sequence>MEPERASPLSWRVCELLSASQFRRFRAAGIEPLHAQLLYNRGLRTPEEMKAFLEARYEQTPDPLTLIDLPRALERIRRALLAGEHITVYGDFDADGVTATALLMRALRRLKRAEAPLDYYIPSRIDEGCGLNVGALDWLKRQGTSLLITTDCASSDVAQVRYAHETLGIEVIITDHHRPPDELPPAYALVNPWRPDSTYPERVLCGVGVAFKLVQALYRSFGLPREEELALLDLVAIGTIADVAELLGENHTLVRLGLERLNQTTSPGLLALMQSAGLQPGQLRERDVAFVLGPRLNAAGRMEDARLACELLMTDDPAEAQSYAAHLERLNHLRQVQTEELMNLAREEASRHPDDAVVLVSGDNWPEGIIGLVASKLAEEIRRPVLVLSRGKDFSRGSARSREGFNMIAALRGCAHLFERYGGHAQAAGFTIANHYVAELHQHLLSWHDSQGNGAEPALLPIEASASPGEQESVILPPANTLMVDLVLRRPEYFQYQTYSRIRQLSPFGAANPEPVFKAEKMRLLNYWSSGPAGRNLRVRLGIGNVQVMGTFVRGAAHMSALNGASHVDVIFRIEPAWSPQEGESTREITLKILAIAPSPSV</sequence>
<reference evidence="9 10" key="1">
    <citation type="submission" date="2016-08" db="EMBL/GenBank/DDBJ databases">
        <title>Analysis of Carbohydrate Active Enzymes in Thermogemmatispora T81 Reveals Carbohydrate Degradation Ability.</title>
        <authorList>
            <person name="Tomazini A."/>
            <person name="Lal S."/>
            <person name="Stott M."/>
            <person name="Henrissat B."/>
            <person name="Polikarpov I."/>
            <person name="Sparling R."/>
            <person name="Levin D.B."/>
        </authorList>
    </citation>
    <scope>NUCLEOTIDE SEQUENCE [LARGE SCALE GENOMIC DNA]</scope>
    <source>
        <strain evidence="9 10">T81</strain>
    </source>
</reference>
<comment type="similarity">
    <text evidence="1">Belongs to the RecJ family.</text>
</comment>
<evidence type="ECO:0000259" key="7">
    <source>
        <dbReference type="Pfam" id="PF02272"/>
    </source>
</evidence>
<dbReference type="GO" id="GO:0008409">
    <property type="term" value="F:5'-3' exonuclease activity"/>
    <property type="evidence" value="ECO:0007669"/>
    <property type="project" value="InterPro"/>
</dbReference>
<dbReference type="Gene3D" id="3.10.310.30">
    <property type="match status" value="1"/>
</dbReference>
<evidence type="ECO:0000313" key="9">
    <source>
        <dbReference type="EMBL" id="RAQ97324.1"/>
    </source>
</evidence>
<keyword evidence="10" id="KW-1185">Reference proteome</keyword>
<dbReference type="Gene3D" id="2.40.50.460">
    <property type="match status" value="1"/>
</dbReference>
<evidence type="ECO:0000313" key="10">
    <source>
        <dbReference type="Proteomes" id="UP000248706"/>
    </source>
</evidence>
<dbReference type="Pfam" id="PF02272">
    <property type="entry name" value="DHHA1"/>
    <property type="match status" value="1"/>
</dbReference>
<dbReference type="Proteomes" id="UP000248706">
    <property type="component" value="Unassembled WGS sequence"/>
</dbReference>
<evidence type="ECO:0000256" key="4">
    <source>
        <dbReference type="ARBA" id="ARBA00022801"/>
    </source>
</evidence>
<dbReference type="InterPro" id="IPR041122">
    <property type="entry name" value="RecJ_OB"/>
</dbReference>
<evidence type="ECO:0000256" key="2">
    <source>
        <dbReference type="ARBA" id="ARBA00019841"/>
    </source>
</evidence>
<dbReference type="InterPro" id="IPR051673">
    <property type="entry name" value="SSDNA_exonuclease_RecJ"/>
</dbReference>
<gene>
    <name evidence="9" type="ORF">A4R35_17425</name>
</gene>
<dbReference type="InterPro" id="IPR004610">
    <property type="entry name" value="RecJ"/>
</dbReference>
<dbReference type="SUPFAM" id="SSF64182">
    <property type="entry name" value="DHH phosphoesterases"/>
    <property type="match status" value="1"/>
</dbReference>
<evidence type="ECO:0000256" key="3">
    <source>
        <dbReference type="ARBA" id="ARBA00022722"/>
    </source>
</evidence>
<evidence type="ECO:0000259" key="6">
    <source>
        <dbReference type="Pfam" id="PF01368"/>
    </source>
</evidence>
<feature type="domain" description="DHHA1" evidence="7">
    <location>
        <begin position="358"/>
        <end position="434"/>
    </location>
</feature>
<dbReference type="InterPro" id="IPR001667">
    <property type="entry name" value="DDH_dom"/>
</dbReference>
<dbReference type="AlphaFoldDB" id="A0A328VQ18"/>